<gene>
    <name evidence="1" type="ORF">Wenmar_01815</name>
</gene>
<sequence>MWKEEFRAAVSAYFQRKYCGRYCDVRWYPEGEQIGILVLHGKNVRTANVEEHGEERALPLREITGDTIRYSARDGWIKVGAASVGDAKMLVELFATFLIGDEMFFAGPLADDLYTLAPIEEAAEEFAFRFGWDPAVTDVVVREGASMAVARSGGGGGRPSGSFFAPTITPCRV</sequence>
<reference evidence="1 2" key="1">
    <citation type="submission" date="2013-01" db="EMBL/GenBank/DDBJ databases">
        <authorList>
            <person name="Fiebig A."/>
            <person name="Goeker M."/>
            <person name="Klenk H.-P.P."/>
        </authorList>
    </citation>
    <scope>NUCLEOTIDE SEQUENCE [LARGE SCALE GENOMIC DNA]</scope>
    <source>
        <strain evidence="1 2">DSM 24838</strain>
    </source>
</reference>
<protein>
    <submittedName>
        <fullName evidence="1">Uncharacterized protein</fullName>
    </submittedName>
</protein>
<dbReference type="Proteomes" id="UP000035100">
    <property type="component" value="Unassembled WGS sequence"/>
</dbReference>
<keyword evidence="2" id="KW-1185">Reference proteome</keyword>
<comment type="caution">
    <text evidence="1">The sequence shown here is derived from an EMBL/GenBank/DDBJ whole genome shotgun (WGS) entry which is preliminary data.</text>
</comment>
<evidence type="ECO:0000313" key="2">
    <source>
        <dbReference type="Proteomes" id="UP000035100"/>
    </source>
</evidence>
<evidence type="ECO:0000313" key="1">
    <source>
        <dbReference type="EMBL" id="KIQ69453.1"/>
    </source>
</evidence>
<accession>A0A0D0QEL8</accession>
<organism evidence="1 2">
    <name type="scientific">Wenxinia marina DSM 24838</name>
    <dbReference type="NCBI Taxonomy" id="1123501"/>
    <lineage>
        <taxon>Bacteria</taxon>
        <taxon>Pseudomonadati</taxon>
        <taxon>Pseudomonadota</taxon>
        <taxon>Alphaproteobacteria</taxon>
        <taxon>Rhodobacterales</taxon>
        <taxon>Roseobacteraceae</taxon>
        <taxon>Wenxinia</taxon>
    </lineage>
</organism>
<dbReference type="AlphaFoldDB" id="A0A0D0QEL8"/>
<name>A0A0D0QEL8_9RHOB</name>
<dbReference type="EMBL" id="AONG01000009">
    <property type="protein sequence ID" value="KIQ69453.1"/>
    <property type="molecule type" value="Genomic_DNA"/>
</dbReference>
<proteinExistence type="predicted"/>